<comment type="caution">
    <text evidence="1">The sequence shown here is derived from an EMBL/GenBank/DDBJ whole genome shotgun (WGS) entry which is preliminary data.</text>
</comment>
<protein>
    <submittedName>
        <fullName evidence="1">Uncharacterized protein</fullName>
    </submittedName>
</protein>
<organism evidence="1">
    <name type="scientific">mine drainage metagenome</name>
    <dbReference type="NCBI Taxonomy" id="410659"/>
    <lineage>
        <taxon>unclassified sequences</taxon>
        <taxon>metagenomes</taxon>
        <taxon>ecological metagenomes</taxon>
    </lineage>
</organism>
<gene>
    <name evidence="1" type="ORF">GALL_517100</name>
</gene>
<proteinExistence type="predicted"/>
<sequence>MNPQPIDTLFDDAVGLFHLFHAHQVTVIGITRVPYRNVKIKAVINLIGLLLPQIPGNA</sequence>
<evidence type="ECO:0000313" key="1">
    <source>
        <dbReference type="EMBL" id="OIQ66720.1"/>
    </source>
</evidence>
<reference evidence="1" key="1">
    <citation type="submission" date="2016-10" db="EMBL/GenBank/DDBJ databases">
        <title>Sequence of Gallionella enrichment culture.</title>
        <authorList>
            <person name="Poehlein A."/>
            <person name="Muehling M."/>
            <person name="Daniel R."/>
        </authorList>
    </citation>
    <scope>NUCLEOTIDE SEQUENCE</scope>
</reference>
<name>A0A1J5P7I2_9ZZZZ</name>
<dbReference type="AlphaFoldDB" id="A0A1J5P7I2"/>
<dbReference type="EMBL" id="MLJW01006408">
    <property type="protein sequence ID" value="OIQ66720.1"/>
    <property type="molecule type" value="Genomic_DNA"/>
</dbReference>
<accession>A0A1J5P7I2</accession>